<evidence type="ECO:0000259" key="6">
    <source>
        <dbReference type="Pfam" id="PF00171"/>
    </source>
</evidence>
<organism evidence="7 8">
    <name type="scientific">Remersonia thermophila</name>
    <dbReference type="NCBI Taxonomy" id="72144"/>
    <lineage>
        <taxon>Eukaryota</taxon>
        <taxon>Fungi</taxon>
        <taxon>Dikarya</taxon>
        <taxon>Ascomycota</taxon>
        <taxon>Pezizomycotina</taxon>
        <taxon>Sordariomycetes</taxon>
        <taxon>Sordariomycetidae</taxon>
        <taxon>Sordariales</taxon>
        <taxon>Sordariales incertae sedis</taxon>
        <taxon>Remersonia</taxon>
    </lineage>
</organism>
<protein>
    <recommendedName>
        <fullName evidence="3">Aldehyde dehydrogenase</fullName>
    </recommendedName>
</protein>
<dbReference type="Gene3D" id="3.40.309.10">
    <property type="entry name" value="Aldehyde Dehydrogenase, Chain A, domain 2"/>
    <property type="match status" value="1"/>
</dbReference>
<evidence type="ECO:0000256" key="2">
    <source>
        <dbReference type="ARBA" id="ARBA00023002"/>
    </source>
</evidence>
<dbReference type="GeneID" id="98128938"/>
<dbReference type="InterPro" id="IPR016161">
    <property type="entry name" value="Ald_DH/histidinol_DH"/>
</dbReference>
<evidence type="ECO:0000256" key="1">
    <source>
        <dbReference type="ARBA" id="ARBA00009986"/>
    </source>
</evidence>
<dbReference type="InterPro" id="IPR015590">
    <property type="entry name" value="Aldehyde_DH_dom"/>
</dbReference>
<evidence type="ECO:0000256" key="5">
    <source>
        <dbReference type="RuleBase" id="RU003345"/>
    </source>
</evidence>
<dbReference type="Pfam" id="PF00171">
    <property type="entry name" value="Aldedh"/>
    <property type="match status" value="1"/>
</dbReference>
<dbReference type="Gene3D" id="3.40.605.10">
    <property type="entry name" value="Aldehyde Dehydrogenase, Chain A, domain 1"/>
    <property type="match status" value="1"/>
</dbReference>
<dbReference type="RefSeq" id="XP_070863686.1">
    <property type="nucleotide sequence ID" value="XM_071014294.1"/>
</dbReference>
<evidence type="ECO:0000256" key="4">
    <source>
        <dbReference type="PROSITE-ProRule" id="PRU10007"/>
    </source>
</evidence>
<feature type="domain" description="Aldehyde dehydrogenase" evidence="6">
    <location>
        <begin position="5"/>
        <end position="447"/>
    </location>
</feature>
<dbReference type="InterPro" id="IPR016163">
    <property type="entry name" value="Ald_DH_C"/>
</dbReference>
<dbReference type="InterPro" id="IPR029510">
    <property type="entry name" value="Ald_DH_CS_GLU"/>
</dbReference>
<evidence type="ECO:0000313" key="7">
    <source>
        <dbReference type="EMBL" id="KAL2264959.1"/>
    </source>
</evidence>
<dbReference type="PANTHER" id="PTHR43570">
    <property type="entry name" value="ALDEHYDE DEHYDROGENASE"/>
    <property type="match status" value="1"/>
</dbReference>
<keyword evidence="8" id="KW-1185">Reference proteome</keyword>
<gene>
    <name evidence="7" type="ORF">VTJ83DRAFT_7469</name>
</gene>
<dbReference type="PROSITE" id="PS00687">
    <property type="entry name" value="ALDEHYDE_DEHYDR_GLU"/>
    <property type="match status" value="1"/>
</dbReference>
<comment type="caution">
    <text evidence="7">The sequence shown here is derived from an EMBL/GenBank/DDBJ whole genome shotgun (WGS) entry which is preliminary data.</text>
</comment>
<feature type="active site" evidence="4">
    <location>
        <position position="226"/>
    </location>
</feature>
<dbReference type="Proteomes" id="UP001600064">
    <property type="component" value="Unassembled WGS sequence"/>
</dbReference>
<dbReference type="EMBL" id="JAZGUE010000007">
    <property type="protein sequence ID" value="KAL2264959.1"/>
    <property type="molecule type" value="Genomic_DNA"/>
</dbReference>
<dbReference type="InterPro" id="IPR012394">
    <property type="entry name" value="Aldehyde_DH_NAD(P)"/>
</dbReference>
<reference evidence="7 8" key="1">
    <citation type="journal article" date="2024" name="Commun. Biol.">
        <title>Comparative genomic analysis of thermophilic fungi reveals convergent evolutionary adaptations and gene losses.</title>
        <authorList>
            <person name="Steindorff A.S."/>
            <person name="Aguilar-Pontes M.V."/>
            <person name="Robinson A.J."/>
            <person name="Andreopoulos B."/>
            <person name="LaButti K."/>
            <person name="Kuo A."/>
            <person name="Mondo S."/>
            <person name="Riley R."/>
            <person name="Otillar R."/>
            <person name="Haridas S."/>
            <person name="Lipzen A."/>
            <person name="Grimwood J."/>
            <person name="Schmutz J."/>
            <person name="Clum A."/>
            <person name="Reid I.D."/>
            <person name="Moisan M.C."/>
            <person name="Butler G."/>
            <person name="Nguyen T.T.M."/>
            <person name="Dewar K."/>
            <person name="Conant G."/>
            <person name="Drula E."/>
            <person name="Henrissat B."/>
            <person name="Hansel C."/>
            <person name="Singer S."/>
            <person name="Hutchinson M.I."/>
            <person name="de Vries R.P."/>
            <person name="Natvig D.O."/>
            <person name="Powell A.J."/>
            <person name="Tsang A."/>
            <person name="Grigoriev I.V."/>
        </authorList>
    </citation>
    <scope>NUCLEOTIDE SEQUENCE [LARGE SCALE GENOMIC DNA]</scope>
    <source>
        <strain evidence="7 8">ATCC 22073</strain>
    </source>
</reference>
<dbReference type="PANTHER" id="PTHR43570:SF11">
    <property type="entry name" value="ALDEHYDE DEHYDROGENASE"/>
    <property type="match status" value="1"/>
</dbReference>
<keyword evidence="2 3" id="KW-0560">Oxidoreductase</keyword>
<name>A0ABR4D5Y1_9PEZI</name>
<sequence>MAQVTIAPFEATALDAIPKIAGTARGTFRTHKTKNLAWRKVQLRKLYWALHDYEPQLLAALQEDLRKSAFEALLSEVGWLKKDCMFMLDHLDAWAKDEKLRAPHVPAMYSIMNFRIRKEPVGTVLIIGPYNYPVQLLLAPLVGAIGAGCTAVLKPSELTPRCAMVIKDMIESRLDRDAFAVVNGAVPETNALMGEKWDKIFFTGSAGVGSIIARKAAETLTPVVLELGGKNPAFITKSCPNLALAARRLMWGKTMNAGQICMSQNYVLIDKDLVETFVVHLKQAYKDMFPRGAKQSPDLARIVNLRHFHRLKNMLDNTRGRIVMGGEVDESELYIEPTAVLVSSVDDPMMAEESFGPIFSIYPVHSLDEALNVAHLVHRTPLSLMAFGSKKENERILNEMTSGGATLNDAYFHGAVNTVPFGGVGDSGWGAYRGKASFDCFTHFRTVAETPGWADPLLAVRYMPFDMGRLRLLGRLTDKKPDFDRNGRVVKGLGYWVALVLGLGGKGVKGALLRWAVVALAHYLYKNRVGK</sequence>
<dbReference type="PIRSF" id="PIRSF036492">
    <property type="entry name" value="ALDH"/>
    <property type="match status" value="1"/>
</dbReference>
<accession>A0ABR4D5Y1</accession>
<evidence type="ECO:0000313" key="8">
    <source>
        <dbReference type="Proteomes" id="UP001600064"/>
    </source>
</evidence>
<comment type="similarity">
    <text evidence="1 3 5">Belongs to the aldehyde dehydrogenase family.</text>
</comment>
<dbReference type="InterPro" id="IPR016162">
    <property type="entry name" value="Ald_DH_N"/>
</dbReference>
<proteinExistence type="inferred from homology"/>
<dbReference type="SUPFAM" id="SSF53720">
    <property type="entry name" value="ALDH-like"/>
    <property type="match status" value="1"/>
</dbReference>
<dbReference type="CDD" id="cd07135">
    <property type="entry name" value="ALDH_F14-YMR110C"/>
    <property type="match status" value="1"/>
</dbReference>
<evidence type="ECO:0000256" key="3">
    <source>
        <dbReference type="PIRNR" id="PIRNR036492"/>
    </source>
</evidence>